<name>A0A8J9YC28_9NEOP</name>
<evidence type="ECO:0000313" key="3">
    <source>
        <dbReference type="EMBL" id="CAH0720960.1"/>
    </source>
</evidence>
<sequence>MEGLSQNEKIIWNCWEEKTPRDMVREAAAKGTHINLAIKYLVFKNSWSESEAKDWFLAEVKTWIVQLLMRKQIFKVLHILSKCNLNPEEHLISIAQTSTAIEYRDFIVDHLQKLAKDIKNENFEKWENFKRHWNLLRCLEKSFEVDGTFKQNKVFGFGTERVFVNESEIKALTVEKIAKYSSEWKCKIATTLFFDTFEFSLLHFSSPFQMWNHLVQNNKSMILVRWINVQMSEVVRDMNARYNFFNNDNFVQKLLTVDTKGFTNEVLDTLDEVFRKWSISEEMIKVIANSDCFNYTKMCIYDTLSSYGIIVDDKQKDLFQIISRLSRTQNLKLLDDIFSESCATMSSQEFHLELAKYYVKNKLYKVLTICIEGHILGTDLSDVEQETKECIELWLLFKSIEQTSDRQSHVVPVYKTCQQIAKHDIDSYISSNPYLVLGMILLEDKANLFDIFSKKEILEFKDFKLPNMGYKNKLPHLYNVFKKHSNENQMYDCRDVNVYQLLSGYRGLDVSKIFEFQIINMNFSSQLPEKADRRSLGSLLSNEVDVHLKTLSPRPIDMPDFANEKLMKRYGYDAKLNHIYYLKQYRPCNASQAFVSQQYQTYNRMQEKGVKSACCEAHALALQNWCDPAMTACAISFVAMIGCNPTRCRVHISATKMIKHHLIARKGLSENEVNKIINEYMTKLIQNNDDTAKTILEHLEDITFCSLKEIQEAQGKFDMSVVLYESQTMVKFAMLHNLPLPEMQLREFVRNGSWFNFLLFADVFRYPLAQMLQLSQEFEKKSYSEHLKHIMMHKTAEDDKEQKPNSSNGQRRLTRLNSIDTTVSQSPTHSITFEFPLSRRGGGAGRELWEVAAACHGPEDPPAALLRAADLHREPLLVLIASCYEPNAVDVLWAHWILSSLEPNARSRDALQSEIAQGVPAQLFQRVAEICLEEGYIATLHESMLIFLPESPLALLTAFLYRSIRLLIFDSETTKYLNSFVQHCLRRYSVDASSLPYELSKESLQKISVSLVKIALMHNFDMAFHQKEFLRCLADVRFGRDFMVSSPNFTSLYEIFEISMETSRIMNISKMLQDDATDYFQECVEMYTRDKNYDVALKIAKLANLSVDEILISEWQEKCQKLTFITEDDVFVEEKDLTLLTAQCSEAFKEAGVTLNKAIEFLSRIPTNMKEHDQKFYSYRVIMSWFEENHVYGEKREEIEHEMWEAYLLNNYSINKADIVFLDFQGTIKFVLNDQKESLGSQRGDMLYEEKPFTSTLHEIEVESDVMNIEKVEMLEEIEEIESWQKAVNRLLELKLMVEAFRLSTLFKTPDEYRYRTPACPVKIIRTCLRLAEGTCSPYELPQELRLVISSPTLQNKLSVSEASETSFEELVVIQERQDGDSVPHLAAREEADRLSALEALAVKSGLTVAKQIANYFRIALQIGWDYTSVLKYQSRPLDFINLVSGRARMSLANLVFKTFNIPSKQIAEYLCRELVAAIISPHLVKTSTFRQKEHFQYTLWGYVLDSDLEMFLNMRPDACSHIGRLILEHLMAFQKIYKATNALKIPEDVLDDSCLDVETLIDEEYQNVEEDEVESILTEEGTLMSAETESVYSVSTVYAAGNKMSRDSRRNLFDVISRSNVHIRYEVKSNIRKITKGAKLSTKQVNIISLELLVAAHECASVACDTEGVAVALRSAAALAARLRAARSWRLLARLLTGLARYRECAYILQILRDNHQFEFLLGQFDYMLGQQQDKIAEFKHGLLDFLKTHCPGDTDTYIMVALHFNMHAEAANVKKKQALHLIDDLEKMATDATKMTKKTPQPIWLLIHDNVPTRSLLETALNHCTDACELFLQGGCTGFAGEMATLAQQIALQISLLNASPTRLILNRSTEQTYSLVSEYLSLMEGLVLMGDGGAWRALAYRRALAHDQVFLRDLAARRPDLASDFLDRYKSEKRKTPASQAAMTELRALIR</sequence>
<organism evidence="3 4">
    <name type="scientific">Brenthis ino</name>
    <name type="common">lesser marbled fritillary</name>
    <dbReference type="NCBI Taxonomy" id="405034"/>
    <lineage>
        <taxon>Eukaryota</taxon>
        <taxon>Metazoa</taxon>
        <taxon>Ecdysozoa</taxon>
        <taxon>Arthropoda</taxon>
        <taxon>Hexapoda</taxon>
        <taxon>Insecta</taxon>
        <taxon>Pterygota</taxon>
        <taxon>Neoptera</taxon>
        <taxon>Endopterygota</taxon>
        <taxon>Lepidoptera</taxon>
        <taxon>Glossata</taxon>
        <taxon>Ditrysia</taxon>
        <taxon>Papilionoidea</taxon>
        <taxon>Nymphalidae</taxon>
        <taxon>Heliconiinae</taxon>
        <taxon>Argynnini</taxon>
        <taxon>Brenthis</taxon>
    </lineage>
</organism>
<evidence type="ECO:0000313" key="4">
    <source>
        <dbReference type="Proteomes" id="UP000838878"/>
    </source>
</evidence>
<feature type="compositionally biased region" description="Basic and acidic residues" evidence="1">
    <location>
        <begin position="794"/>
        <end position="803"/>
    </location>
</feature>
<dbReference type="InterPro" id="IPR028103">
    <property type="entry name" value="Spatacsin"/>
</dbReference>
<dbReference type="GO" id="GO:0045202">
    <property type="term" value="C:synapse"/>
    <property type="evidence" value="ECO:0007669"/>
    <property type="project" value="TreeGrafter"/>
</dbReference>
<feature type="compositionally biased region" description="Polar residues" evidence="1">
    <location>
        <begin position="804"/>
        <end position="817"/>
    </location>
</feature>
<protein>
    <recommendedName>
        <fullName evidence="2">Spatacsin C-terminal domain-containing protein</fullName>
    </recommendedName>
</protein>
<dbReference type="GO" id="GO:0007409">
    <property type="term" value="P:axonogenesis"/>
    <property type="evidence" value="ECO:0007669"/>
    <property type="project" value="TreeGrafter"/>
</dbReference>
<dbReference type="GO" id="GO:0048489">
    <property type="term" value="P:synaptic vesicle transport"/>
    <property type="evidence" value="ECO:0007669"/>
    <property type="project" value="TreeGrafter"/>
</dbReference>
<dbReference type="GO" id="GO:0030425">
    <property type="term" value="C:dendrite"/>
    <property type="evidence" value="ECO:0007669"/>
    <property type="project" value="TreeGrafter"/>
</dbReference>
<feature type="non-terminal residue" evidence="3">
    <location>
        <position position="1954"/>
    </location>
</feature>
<feature type="region of interest" description="Disordered" evidence="1">
    <location>
        <begin position="794"/>
        <end position="817"/>
    </location>
</feature>
<accession>A0A8J9YC28</accession>
<gene>
    <name evidence="3" type="ORF">BINO364_LOCUS7113</name>
</gene>
<dbReference type="GO" id="GO:0008088">
    <property type="term" value="P:axo-dendritic transport"/>
    <property type="evidence" value="ECO:0007669"/>
    <property type="project" value="TreeGrafter"/>
</dbReference>
<keyword evidence="4" id="KW-1185">Reference proteome</keyword>
<dbReference type="EMBL" id="OV170222">
    <property type="protein sequence ID" value="CAH0720960.1"/>
    <property type="molecule type" value="Genomic_DNA"/>
</dbReference>
<dbReference type="GO" id="GO:0007268">
    <property type="term" value="P:chemical synaptic transmission"/>
    <property type="evidence" value="ECO:0007669"/>
    <property type="project" value="TreeGrafter"/>
</dbReference>
<dbReference type="InterPro" id="IPR028107">
    <property type="entry name" value="Spatacsin_C_dom"/>
</dbReference>
<evidence type="ECO:0000259" key="2">
    <source>
        <dbReference type="Pfam" id="PF14649"/>
    </source>
</evidence>
<evidence type="ECO:0000256" key="1">
    <source>
        <dbReference type="SAM" id="MobiDB-lite"/>
    </source>
</evidence>
<dbReference type="Proteomes" id="UP000838878">
    <property type="component" value="Chromosome 2"/>
</dbReference>
<proteinExistence type="predicted"/>
<dbReference type="Pfam" id="PF14649">
    <property type="entry name" value="Spatacsin_C"/>
    <property type="match status" value="1"/>
</dbReference>
<dbReference type="GO" id="GO:0030424">
    <property type="term" value="C:axon"/>
    <property type="evidence" value="ECO:0007669"/>
    <property type="project" value="TreeGrafter"/>
</dbReference>
<dbReference type="PANTHER" id="PTHR13650:SF0">
    <property type="entry name" value="SPATACSIN"/>
    <property type="match status" value="1"/>
</dbReference>
<feature type="domain" description="Spatacsin C-terminal" evidence="2">
    <location>
        <begin position="1642"/>
        <end position="1919"/>
    </location>
</feature>
<dbReference type="GO" id="GO:0005737">
    <property type="term" value="C:cytoplasm"/>
    <property type="evidence" value="ECO:0007669"/>
    <property type="project" value="TreeGrafter"/>
</dbReference>
<dbReference type="OrthoDB" id="2018754at2759"/>
<reference evidence="3" key="1">
    <citation type="submission" date="2021-12" db="EMBL/GenBank/DDBJ databases">
        <authorList>
            <person name="Martin H S."/>
        </authorList>
    </citation>
    <scope>NUCLEOTIDE SEQUENCE</scope>
</reference>
<dbReference type="PANTHER" id="PTHR13650">
    <property type="entry name" value="SPATACSIN"/>
    <property type="match status" value="1"/>
</dbReference>